<comment type="caution">
    <text evidence="1">The sequence shown here is derived from an EMBL/GenBank/DDBJ whole genome shotgun (WGS) entry which is preliminary data.</text>
</comment>
<evidence type="ECO:0000313" key="1">
    <source>
        <dbReference type="EMBL" id="MBS9338633.1"/>
    </source>
</evidence>
<name>A0ABS5QZJ4_9LACO</name>
<reference evidence="1 2" key="1">
    <citation type="submission" date="2020-02" db="EMBL/GenBank/DDBJ databases">
        <title>Fructobacillus sp. isolated from paper mulberry of Taiwan.</title>
        <authorList>
            <person name="Lin S.-T."/>
        </authorList>
    </citation>
    <scope>NUCLEOTIDE SEQUENCE [LARGE SCALE GENOMIC DNA]</scope>
    <source>
        <strain evidence="1 2">M2-14</strain>
    </source>
</reference>
<evidence type="ECO:0000313" key="2">
    <source>
        <dbReference type="Proteomes" id="UP001519504"/>
    </source>
</evidence>
<accession>A0ABS5QZJ4</accession>
<dbReference type="RefSeq" id="WP_213808915.1">
    <property type="nucleotide sequence ID" value="NZ_JAAMFK010000003.1"/>
</dbReference>
<sequence length="49" mass="5579">MSAELAAKIQQRVGGSAEIMIRLDANYRLHHAPVKIKQEQGFYLQAFSY</sequence>
<dbReference type="Proteomes" id="UP001519504">
    <property type="component" value="Unassembled WGS sequence"/>
</dbReference>
<organism evidence="1 2">
    <name type="scientific">Fructobacillus broussonetiae</name>
    <dbReference type="NCBI Taxonomy" id="2713173"/>
    <lineage>
        <taxon>Bacteria</taxon>
        <taxon>Bacillati</taxon>
        <taxon>Bacillota</taxon>
        <taxon>Bacilli</taxon>
        <taxon>Lactobacillales</taxon>
        <taxon>Lactobacillaceae</taxon>
        <taxon>Fructobacillus</taxon>
    </lineage>
</organism>
<gene>
    <name evidence="1" type="ORF">G6R29_03165</name>
</gene>
<keyword evidence="2" id="KW-1185">Reference proteome</keyword>
<dbReference type="EMBL" id="JAAMFK010000003">
    <property type="protein sequence ID" value="MBS9338633.1"/>
    <property type="molecule type" value="Genomic_DNA"/>
</dbReference>
<proteinExistence type="predicted"/>
<protein>
    <submittedName>
        <fullName evidence="1">Uncharacterized protein</fullName>
    </submittedName>
</protein>